<keyword evidence="2" id="KW-0812">Transmembrane</keyword>
<gene>
    <name evidence="3" type="ORF">GFH48_16605</name>
</gene>
<sequence length="361" mass="35573">MADEDYRWLDREAAERLLRGEPLEAVDADTKERVERLAEALASLVAEPAPGGAELPGEAAALAAFRATRADRGAVPGRSVAGRDPRAAAHAADAGLVRMGGPGPGGHRARWGRPVRFGLAAALAVGMVGGVAVAAGTGVLPTPFRDDRPHPAATVSAAQTPQRPLVSPSPGVSQADGSEVPLPGATASGSAGSGSSDDVAGGDSASGRPDSSGAGRPARSHEWWARARSSCRDVLGGKNLEAGRRRVLTDAAGGGGRVKAFCKRVLGWTGAGSGAGRDARGGQGDGQGGSGSGSGHGSGGGKGGDDGGHMVPGGNGHHHSGVFAPASPSALAPEPRKSASALSSAVRGAARTDAAPRLSSV</sequence>
<reference evidence="3 4" key="1">
    <citation type="submission" date="2019-10" db="EMBL/GenBank/DDBJ databases">
        <title>A novel species.</title>
        <authorList>
            <person name="Gao J."/>
        </authorList>
    </citation>
    <scope>NUCLEOTIDE SEQUENCE [LARGE SCALE GENOMIC DNA]</scope>
    <source>
        <strain evidence="3 4">QMT-28</strain>
    </source>
</reference>
<name>A0A5Q0LCL8_9ACTN</name>
<feature type="compositionally biased region" description="Low complexity" evidence="1">
    <location>
        <begin position="184"/>
        <end position="207"/>
    </location>
</feature>
<feature type="region of interest" description="Disordered" evidence="1">
    <location>
        <begin position="271"/>
        <end position="361"/>
    </location>
</feature>
<proteinExistence type="predicted"/>
<keyword evidence="2" id="KW-1133">Transmembrane helix</keyword>
<accession>A0A5Q0LCL8</accession>
<evidence type="ECO:0008006" key="5">
    <source>
        <dbReference type="Google" id="ProtNLM"/>
    </source>
</evidence>
<feature type="region of interest" description="Disordered" evidence="1">
    <location>
        <begin position="142"/>
        <end position="222"/>
    </location>
</feature>
<evidence type="ECO:0000313" key="4">
    <source>
        <dbReference type="Proteomes" id="UP000326179"/>
    </source>
</evidence>
<dbReference type="Proteomes" id="UP000326179">
    <property type="component" value="Chromosome"/>
</dbReference>
<feature type="compositionally biased region" description="Gly residues" evidence="1">
    <location>
        <begin position="271"/>
        <end position="302"/>
    </location>
</feature>
<protein>
    <recommendedName>
        <fullName evidence="5">Extensin</fullName>
    </recommendedName>
</protein>
<dbReference type="RefSeq" id="WP_153288989.1">
    <property type="nucleotide sequence ID" value="NZ_CP045643.1"/>
</dbReference>
<keyword evidence="4" id="KW-1185">Reference proteome</keyword>
<dbReference type="AlphaFoldDB" id="A0A5Q0LCL8"/>
<keyword evidence="2" id="KW-0472">Membrane</keyword>
<organism evidence="3 4">
    <name type="scientific">Streptomyces fagopyri</name>
    <dbReference type="NCBI Taxonomy" id="2662397"/>
    <lineage>
        <taxon>Bacteria</taxon>
        <taxon>Bacillati</taxon>
        <taxon>Actinomycetota</taxon>
        <taxon>Actinomycetes</taxon>
        <taxon>Kitasatosporales</taxon>
        <taxon>Streptomycetaceae</taxon>
        <taxon>Streptomyces</taxon>
    </lineage>
</organism>
<feature type="compositionally biased region" description="Low complexity" evidence="1">
    <location>
        <begin position="324"/>
        <end position="333"/>
    </location>
</feature>
<dbReference type="EMBL" id="CP045643">
    <property type="protein sequence ID" value="QFZ74671.1"/>
    <property type="molecule type" value="Genomic_DNA"/>
</dbReference>
<evidence type="ECO:0000256" key="1">
    <source>
        <dbReference type="SAM" id="MobiDB-lite"/>
    </source>
</evidence>
<evidence type="ECO:0000313" key="3">
    <source>
        <dbReference type="EMBL" id="QFZ74671.1"/>
    </source>
</evidence>
<feature type="transmembrane region" description="Helical" evidence="2">
    <location>
        <begin position="117"/>
        <end position="140"/>
    </location>
</feature>
<evidence type="ECO:0000256" key="2">
    <source>
        <dbReference type="SAM" id="Phobius"/>
    </source>
</evidence>
<dbReference type="KEGG" id="sfy:GFH48_16605"/>